<dbReference type="EMBL" id="JACRVF010000001">
    <property type="protein sequence ID" value="MBC5991213.1"/>
    <property type="molecule type" value="Genomic_DNA"/>
</dbReference>
<organism evidence="3 4">
    <name type="scientific">Pontibacter cellulosilyticus</name>
    <dbReference type="NCBI Taxonomy" id="1720253"/>
    <lineage>
        <taxon>Bacteria</taxon>
        <taxon>Pseudomonadati</taxon>
        <taxon>Bacteroidota</taxon>
        <taxon>Cytophagia</taxon>
        <taxon>Cytophagales</taxon>
        <taxon>Hymenobacteraceae</taxon>
        <taxon>Pontibacter</taxon>
    </lineage>
</organism>
<evidence type="ECO:0000259" key="2">
    <source>
        <dbReference type="Pfam" id="PF13439"/>
    </source>
</evidence>
<dbReference type="SUPFAM" id="SSF53756">
    <property type="entry name" value="UDP-Glycosyltransferase/glycogen phosphorylase"/>
    <property type="match status" value="1"/>
</dbReference>
<keyword evidence="4" id="KW-1185">Reference proteome</keyword>
<dbReference type="Gene3D" id="3.40.50.2000">
    <property type="entry name" value="Glycogen Phosphorylase B"/>
    <property type="match status" value="2"/>
</dbReference>
<dbReference type="AlphaFoldDB" id="A0A923N2J0"/>
<reference evidence="3" key="1">
    <citation type="submission" date="2020-08" db="EMBL/GenBank/DDBJ databases">
        <title>Pontibacter sp. SD6 16S ribosomal RNA gene Genome sequencing and assembly.</title>
        <authorList>
            <person name="Kang M."/>
        </authorList>
    </citation>
    <scope>NUCLEOTIDE SEQUENCE</scope>
    <source>
        <strain evidence="3">SD6</strain>
    </source>
</reference>
<dbReference type="CDD" id="cd03801">
    <property type="entry name" value="GT4_PimA-like"/>
    <property type="match status" value="1"/>
</dbReference>
<dbReference type="Proteomes" id="UP000603640">
    <property type="component" value="Unassembled WGS sequence"/>
</dbReference>
<accession>A0A923N2J0</accession>
<dbReference type="GO" id="GO:0016757">
    <property type="term" value="F:glycosyltransferase activity"/>
    <property type="evidence" value="ECO:0007669"/>
    <property type="project" value="InterPro"/>
</dbReference>
<evidence type="ECO:0000259" key="1">
    <source>
        <dbReference type="Pfam" id="PF00534"/>
    </source>
</evidence>
<feature type="domain" description="Glycosyl transferase family 1" evidence="1">
    <location>
        <begin position="200"/>
        <end position="359"/>
    </location>
</feature>
<evidence type="ECO:0000313" key="3">
    <source>
        <dbReference type="EMBL" id="MBC5991213.1"/>
    </source>
</evidence>
<feature type="domain" description="Glycosyltransferase subfamily 4-like N-terminal" evidence="2">
    <location>
        <begin position="38"/>
        <end position="187"/>
    </location>
</feature>
<dbReference type="InterPro" id="IPR001296">
    <property type="entry name" value="Glyco_trans_1"/>
</dbReference>
<comment type="caution">
    <text evidence="3">The sequence shown here is derived from an EMBL/GenBank/DDBJ whole genome shotgun (WGS) entry which is preliminary data.</text>
</comment>
<gene>
    <name evidence="3" type="ORF">H8S84_00030</name>
</gene>
<proteinExistence type="predicted"/>
<dbReference type="InterPro" id="IPR028098">
    <property type="entry name" value="Glyco_trans_4-like_N"/>
</dbReference>
<protein>
    <submittedName>
        <fullName evidence="3">Glycosyltransferase</fullName>
    </submittedName>
</protein>
<dbReference type="RefSeq" id="WP_187065231.1">
    <property type="nucleotide sequence ID" value="NZ_JACRVF010000001.1"/>
</dbReference>
<dbReference type="Pfam" id="PF00534">
    <property type="entry name" value="Glycos_transf_1"/>
    <property type="match status" value="1"/>
</dbReference>
<evidence type="ECO:0000313" key="4">
    <source>
        <dbReference type="Proteomes" id="UP000603640"/>
    </source>
</evidence>
<dbReference type="Pfam" id="PF13439">
    <property type="entry name" value="Glyco_transf_4"/>
    <property type="match status" value="1"/>
</dbReference>
<dbReference type="PANTHER" id="PTHR12526">
    <property type="entry name" value="GLYCOSYLTRANSFERASE"/>
    <property type="match status" value="1"/>
</dbReference>
<name>A0A923N2J0_9BACT</name>
<sequence length="405" mass="46088">MNKKLTIGVCGPIDLRLLDWELKEQNLPETNTFPLPTHFINALLHRGFNVIAYTNSPFIEEAMVFEGKHLKVCIAPQRPQPGRRFFQFEVKELQRLIEQHPSDFISAFWSYEYSWAALRTGIPTAVGLHDVALQILFQHKDIFRLVRWAINYIVVTKAKHLIANSSYTYNMLDNSTKKKTRIINNFYPAELEDQLKVPVQKSNHIVSVGMGFTHRKNISTALHAFALVRKKHPELEYHLLGAGMEPEGAAQQYAREQGLEDGVKFMGVQSYDEVLHEISHARLLLHPAREESFGMVLLEAMIARTPVIGGKDSGYVPILLDGGNAGLLCDINLPQKISEAILKLIEDNMLCKQLAQQAYTFARNNYSEEVIVDQHLAYYSEILEKPLSPLQDKEHVADSRSIMRA</sequence>